<evidence type="ECO:0000256" key="1">
    <source>
        <dbReference type="SAM" id="MobiDB-lite"/>
    </source>
</evidence>
<dbReference type="RefSeq" id="WP_148355135.1">
    <property type="nucleotide sequence ID" value="NZ_JBHSBF010000026.1"/>
</dbReference>
<dbReference type="AlphaFoldDB" id="A0A5D0TQX9"/>
<dbReference type="Proteomes" id="UP000322634">
    <property type="component" value="Unassembled WGS sequence"/>
</dbReference>
<evidence type="ECO:0000313" key="3">
    <source>
        <dbReference type="Proteomes" id="UP000322634"/>
    </source>
</evidence>
<sequence length="82" mass="8563">MRVIQRDLRLAEAVVASGTARQLAVHVDELLAALAGLGDLREVSFLADASDPAPSPERGRGRRAGVPMIGGRAAPAPRPGRQ</sequence>
<dbReference type="EMBL" id="VSFF01000016">
    <property type="protein sequence ID" value="TYC08721.1"/>
    <property type="molecule type" value="Genomic_DNA"/>
</dbReference>
<reference evidence="2 3" key="1">
    <citation type="submission" date="2019-08" db="EMBL/GenBank/DDBJ databases">
        <title>Actinomadura sp. nov. CYP1-5 isolated from mountain soil.</title>
        <authorList>
            <person name="Songsumanus A."/>
            <person name="Kuncharoen N."/>
            <person name="Kudo T."/>
            <person name="Yuki M."/>
            <person name="Igarashi Y."/>
            <person name="Tanasupawat S."/>
        </authorList>
    </citation>
    <scope>NUCLEOTIDE SEQUENCE [LARGE SCALE GENOMIC DNA]</scope>
    <source>
        <strain evidence="2 3">GKU157</strain>
    </source>
</reference>
<gene>
    <name evidence="2" type="ORF">FXF65_38255</name>
</gene>
<name>A0A5D0TQX9_9ACTN</name>
<keyword evidence="3" id="KW-1185">Reference proteome</keyword>
<organism evidence="2 3">
    <name type="scientific">Actinomadura syzygii</name>
    <dbReference type="NCBI Taxonomy" id="1427538"/>
    <lineage>
        <taxon>Bacteria</taxon>
        <taxon>Bacillati</taxon>
        <taxon>Actinomycetota</taxon>
        <taxon>Actinomycetes</taxon>
        <taxon>Streptosporangiales</taxon>
        <taxon>Thermomonosporaceae</taxon>
        <taxon>Actinomadura</taxon>
    </lineage>
</organism>
<proteinExistence type="predicted"/>
<feature type="region of interest" description="Disordered" evidence="1">
    <location>
        <begin position="48"/>
        <end position="82"/>
    </location>
</feature>
<evidence type="ECO:0000313" key="2">
    <source>
        <dbReference type="EMBL" id="TYC08721.1"/>
    </source>
</evidence>
<comment type="caution">
    <text evidence="2">The sequence shown here is derived from an EMBL/GenBank/DDBJ whole genome shotgun (WGS) entry which is preliminary data.</text>
</comment>
<protein>
    <submittedName>
        <fullName evidence="2">Uncharacterized protein</fullName>
    </submittedName>
</protein>
<accession>A0A5D0TQX9</accession>